<evidence type="ECO:0000313" key="3">
    <source>
        <dbReference type="Proteomes" id="UP001165143"/>
    </source>
</evidence>
<comment type="caution">
    <text evidence="2">The sequence shown here is derived from an EMBL/GenBank/DDBJ whole genome shotgun (WGS) entry which is preliminary data.</text>
</comment>
<dbReference type="EMBL" id="BSRX01000036">
    <property type="protein sequence ID" value="GLW57330.1"/>
    <property type="molecule type" value="Genomic_DNA"/>
</dbReference>
<protein>
    <submittedName>
        <fullName evidence="2">Uncharacterized protein</fullName>
    </submittedName>
</protein>
<dbReference type="Proteomes" id="UP001165143">
    <property type="component" value="Unassembled WGS sequence"/>
</dbReference>
<sequence>MPDRGSAGGPRYAGPSGFVGEVHLHEVTTVRCPTGRTRSGDVASIVVPGPTATGPWGSPWD</sequence>
<organism evidence="2 3">
    <name type="scientific">Kitasatospora phosalacinea</name>
    <dbReference type="NCBI Taxonomy" id="2065"/>
    <lineage>
        <taxon>Bacteria</taxon>
        <taxon>Bacillati</taxon>
        <taxon>Actinomycetota</taxon>
        <taxon>Actinomycetes</taxon>
        <taxon>Kitasatosporales</taxon>
        <taxon>Streptomycetaceae</taxon>
        <taxon>Kitasatospora</taxon>
    </lineage>
</organism>
<evidence type="ECO:0000256" key="1">
    <source>
        <dbReference type="SAM" id="MobiDB-lite"/>
    </source>
</evidence>
<feature type="region of interest" description="Disordered" evidence="1">
    <location>
        <begin position="33"/>
        <end position="61"/>
    </location>
</feature>
<gene>
    <name evidence="2" type="ORF">Kpho01_53410</name>
</gene>
<evidence type="ECO:0000313" key="2">
    <source>
        <dbReference type="EMBL" id="GLW57330.1"/>
    </source>
</evidence>
<accession>A0A9W6US86</accession>
<name>A0A9W6US86_9ACTN</name>
<dbReference type="RefSeq" id="WP_033251548.1">
    <property type="nucleotide sequence ID" value="NZ_BSRX01000036.1"/>
</dbReference>
<dbReference type="AlphaFoldDB" id="A0A9W6US86"/>
<reference evidence="2" key="1">
    <citation type="submission" date="2023-02" db="EMBL/GenBank/DDBJ databases">
        <title>Kitasatospora phosalacinea NBRC 14362.</title>
        <authorList>
            <person name="Ichikawa N."/>
            <person name="Sato H."/>
            <person name="Tonouchi N."/>
        </authorList>
    </citation>
    <scope>NUCLEOTIDE SEQUENCE</scope>
    <source>
        <strain evidence="2">NBRC 14362</strain>
    </source>
</reference>
<proteinExistence type="predicted"/>